<dbReference type="RefSeq" id="WP_071318889.1">
    <property type="nucleotide sequence ID" value="NZ_CP063356.2"/>
</dbReference>
<evidence type="ECO:0000256" key="8">
    <source>
        <dbReference type="ARBA" id="ARBA00022840"/>
    </source>
</evidence>
<dbReference type="GO" id="GO:0005524">
    <property type="term" value="F:ATP binding"/>
    <property type="evidence" value="ECO:0007669"/>
    <property type="project" value="UniProtKB-KW"/>
</dbReference>
<accession>A0A1S2L2S4</accession>
<keyword evidence="6" id="KW-0547">Nucleotide-binding</keyword>
<evidence type="ECO:0000256" key="4">
    <source>
        <dbReference type="ARBA" id="ARBA00022553"/>
    </source>
</evidence>
<dbReference type="PROSITE" id="PS50109">
    <property type="entry name" value="HIS_KIN"/>
    <property type="match status" value="1"/>
</dbReference>
<evidence type="ECO:0000256" key="5">
    <source>
        <dbReference type="ARBA" id="ARBA00022679"/>
    </source>
</evidence>
<dbReference type="EMBL" id="LQXD01000182">
    <property type="protein sequence ID" value="OIJ06779.1"/>
    <property type="molecule type" value="Genomic_DNA"/>
</dbReference>
<dbReference type="GO" id="GO:0016036">
    <property type="term" value="P:cellular response to phosphate starvation"/>
    <property type="evidence" value="ECO:0007669"/>
    <property type="project" value="TreeGrafter"/>
</dbReference>
<feature type="domain" description="Histidine kinase" evidence="10">
    <location>
        <begin position="1"/>
        <end position="77"/>
    </location>
</feature>
<dbReference type="InterPro" id="IPR050351">
    <property type="entry name" value="BphY/WalK/GraS-like"/>
</dbReference>
<organism evidence="11">
    <name type="scientific">Anaerobacillus isosaccharinicus</name>
    <dbReference type="NCBI Taxonomy" id="1532552"/>
    <lineage>
        <taxon>Bacteria</taxon>
        <taxon>Bacillati</taxon>
        <taxon>Bacillota</taxon>
        <taxon>Bacilli</taxon>
        <taxon>Bacillales</taxon>
        <taxon>Bacillaceae</taxon>
        <taxon>Anaerobacillus</taxon>
    </lineage>
</organism>
<reference evidence="11" key="1">
    <citation type="submission" date="2016-10" db="EMBL/GenBank/DDBJ databases">
        <title>Draft genome sequences of four alkaliphilic bacteria belonging to the Anaerobacillus genus.</title>
        <authorList>
            <person name="Bassil N.M."/>
            <person name="Lloyd J.R."/>
        </authorList>
    </citation>
    <scope>NUCLEOTIDE SEQUENCE [LARGE SCALE GENOMIC DNA]</scope>
    <source>
        <strain evidence="11">NB2006</strain>
    </source>
</reference>
<evidence type="ECO:0000256" key="3">
    <source>
        <dbReference type="ARBA" id="ARBA00012438"/>
    </source>
</evidence>
<dbReference type="InterPro" id="IPR004358">
    <property type="entry name" value="Sig_transdc_His_kin-like_C"/>
</dbReference>
<comment type="caution">
    <text evidence="11">The sequence shown here is derived from an EMBL/GenBank/DDBJ whole genome shotgun (WGS) entry which is preliminary data.</text>
</comment>
<dbReference type="GO" id="GO:0000155">
    <property type="term" value="F:phosphorelay sensor kinase activity"/>
    <property type="evidence" value="ECO:0007669"/>
    <property type="project" value="TreeGrafter"/>
</dbReference>
<keyword evidence="4" id="KW-0597">Phosphoprotein</keyword>
<dbReference type="Gene3D" id="3.30.565.10">
    <property type="entry name" value="Histidine kinase-like ATPase, C-terminal domain"/>
    <property type="match status" value="1"/>
</dbReference>
<comment type="catalytic activity">
    <reaction evidence="1">
        <text>ATP + protein L-histidine = ADP + protein N-phospho-L-histidine.</text>
        <dbReference type="EC" id="2.7.13.3"/>
    </reaction>
</comment>
<dbReference type="InterPro" id="IPR003594">
    <property type="entry name" value="HATPase_dom"/>
</dbReference>
<dbReference type="PRINTS" id="PR00344">
    <property type="entry name" value="BCTRLSENSOR"/>
</dbReference>
<evidence type="ECO:0000256" key="7">
    <source>
        <dbReference type="ARBA" id="ARBA00022777"/>
    </source>
</evidence>
<evidence type="ECO:0000256" key="6">
    <source>
        <dbReference type="ARBA" id="ARBA00022741"/>
    </source>
</evidence>
<gene>
    <name evidence="11" type="ORF">AWH56_21015</name>
</gene>
<dbReference type="SUPFAM" id="SSF55874">
    <property type="entry name" value="ATPase domain of HSP90 chaperone/DNA topoisomerase II/histidine kinase"/>
    <property type="match status" value="1"/>
</dbReference>
<comment type="subcellular location">
    <subcellularLocation>
        <location evidence="2">Membrane</location>
    </subcellularLocation>
</comment>
<evidence type="ECO:0000259" key="10">
    <source>
        <dbReference type="PROSITE" id="PS50109"/>
    </source>
</evidence>
<dbReference type="SMART" id="SM00387">
    <property type="entry name" value="HATPase_c"/>
    <property type="match status" value="1"/>
</dbReference>
<dbReference type="AlphaFoldDB" id="A0A1S2L2S4"/>
<dbReference type="GO" id="GO:0005886">
    <property type="term" value="C:plasma membrane"/>
    <property type="evidence" value="ECO:0007669"/>
    <property type="project" value="TreeGrafter"/>
</dbReference>
<protein>
    <recommendedName>
        <fullName evidence="3">histidine kinase</fullName>
        <ecNumber evidence="3">2.7.13.3</ecNumber>
    </recommendedName>
</protein>
<dbReference type="GO" id="GO:0004721">
    <property type="term" value="F:phosphoprotein phosphatase activity"/>
    <property type="evidence" value="ECO:0007669"/>
    <property type="project" value="TreeGrafter"/>
</dbReference>
<dbReference type="EC" id="2.7.13.3" evidence="3"/>
<keyword evidence="7" id="KW-0418">Kinase</keyword>
<dbReference type="PANTHER" id="PTHR45453">
    <property type="entry name" value="PHOSPHATE REGULON SENSOR PROTEIN PHOR"/>
    <property type="match status" value="1"/>
</dbReference>
<dbReference type="PANTHER" id="PTHR45453:SF1">
    <property type="entry name" value="PHOSPHATE REGULON SENSOR PROTEIN PHOR"/>
    <property type="match status" value="1"/>
</dbReference>
<evidence type="ECO:0000256" key="1">
    <source>
        <dbReference type="ARBA" id="ARBA00000085"/>
    </source>
</evidence>
<proteinExistence type="predicted"/>
<dbReference type="InterPro" id="IPR005467">
    <property type="entry name" value="His_kinase_dom"/>
</dbReference>
<evidence type="ECO:0000256" key="9">
    <source>
        <dbReference type="ARBA" id="ARBA00023012"/>
    </source>
</evidence>
<sequence length="83" mass="9075">MLEIDIKDTGVGISDEDLPYIFERFYHVEKSRSRKYGGSGLGLSIMKKLVELQNGTIAIKSKVNVGTTVVVAFPLSKKEGGTL</sequence>
<evidence type="ECO:0000256" key="2">
    <source>
        <dbReference type="ARBA" id="ARBA00004370"/>
    </source>
</evidence>
<name>A0A1S2L2S4_9BACI</name>
<dbReference type="Pfam" id="PF02518">
    <property type="entry name" value="HATPase_c"/>
    <property type="match status" value="1"/>
</dbReference>
<keyword evidence="8" id="KW-0067">ATP-binding</keyword>
<dbReference type="InterPro" id="IPR036890">
    <property type="entry name" value="HATPase_C_sf"/>
</dbReference>
<keyword evidence="9" id="KW-0902">Two-component regulatory system</keyword>
<evidence type="ECO:0000313" key="11">
    <source>
        <dbReference type="EMBL" id="OIJ06779.1"/>
    </source>
</evidence>
<keyword evidence="5" id="KW-0808">Transferase</keyword>